<dbReference type="InterPro" id="IPR029071">
    <property type="entry name" value="Ubiquitin-like_domsf"/>
</dbReference>
<evidence type="ECO:0000259" key="5">
    <source>
        <dbReference type="PROSITE" id="PS50245"/>
    </source>
</evidence>
<dbReference type="SUPFAM" id="SSF54236">
    <property type="entry name" value="Ubiquitin-like"/>
    <property type="match status" value="1"/>
</dbReference>
<comment type="similarity">
    <text evidence="4">Belongs to the TBCB family.</text>
</comment>
<dbReference type="InterPro" id="IPR000626">
    <property type="entry name" value="Ubiquitin-like_dom"/>
</dbReference>
<dbReference type="PROSITE" id="PS50245">
    <property type="entry name" value="CAP_GLY_2"/>
    <property type="match status" value="1"/>
</dbReference>
<feature type="domain" description="CAP-Gly" evidence="5">
    <location>
        <begin position="198"/>
        <end position="240"/>
    </location>
</feature>
<proteinExistence type="inferred from homology"/>
<dbReference type="SMART" id="SM01052">
    <property type="entry name" value="CAP_GLY"/>
    <property type="match status" value="1"/>
</dbReference>
<dbReference type="STRING" id="1230383.A0A1M8A9R9"/>
<dbReference type="PROSITE" id="PS00845">
    <property type="entry name" value="CAP_GLY_1"/>
    <property type="match status" value="1"/>
</dbReference>
<dbReference type="OMA" id="CTVHISN"/>
<evidence type="ECO:0000256" key="1">
    <source>
        <dbReference type="ARBA" id="ARBA00004496"/>
    </source>
</evidence>
<accession>A0A1M8A9R9</accession>
<evidence type="ECO:0000256" key="3">
    <source>
        <dbReference type="ARBA" id="ARBA00023186"/>
    </source>
</evidence>
<organism evidence="6 7">
    <name type="scientific">Malassezia sympodialis (strain ATCC 42132)</name>
    <name type="common">Atopic eczema-associated yeast</name>
    <dbReference type="NCBI Taxonomy" id="1230383"/>
    <lineage>
        <taxon>Eukaryota</taxon>
        <taxon>Fungi</taxon>
        <taxon>Dikarya</taxon>
        <taxon>Basidiomycota</taxon>
        <taxon>Ustilaginomycotina</taxon>
        <taxon>Malasseziomycetes</taxon>
        <taxon>Malasseziales</taxon>
        <taxon>Malasseziaceae</taxon>
        <taxon>Malassezia</taxon>
    </lineage>
</organism>
<comment type="subcellular location">
    <subcellularLocation>
        <location evidence="1">Cytoplasm</location>
    </subcellularLocation>
</comment>
<dbReference type="GO" id="GO:0031122">
    <property type="term" value="P:cytoplasmic microtubule organization"/>
    <property type="evidence" value="ECO:0007669"/>
    <property type="project" value="TreeGrafter"/>
</dbReference>
<protein>
    <submittedName>
        <fullName evidence="6">Similar to S.cerevisiae protein NIP100 (Large subunit of the dynactin complex)</fullName>
    </submittedName>
</protein>
<dbReference type="InterPro" id="IPR036859">
    <property type="entry name" value="CAP-Gly_dom_sf"/>
</dbReference>
<dbReference type="Pfam" id="PF14560">
    <property type="entry name" value="Ubiquitin_2"/>
    <property type="match status" value="1"/>
</dbReference>
<sequence>MLVRHAWTDGRRRGAARRPRMEVCCLSTMLHLSVWAPGVGIRTERRWARALTLAALRHQLERMTGIPPEAQSLELWPAGTTDESRASAVATDAGLTPDAPIWDVWRAHDGMVVCVRDRRGRTMPDEADVAKWELTDEQYAARPDTLRSFLQARQLGRYAPAAAAAAAPSLPPDMVPGARCIVDTGDRFERRGTVRFAGATQFAPGVWVGVELDEPVGKNDGSVKGVRYFSARMHYGTMVRPAHVRVGDVAEEDLDVEL</sequence>
<dbReference type="Pfam" id="PF01302">
    <property type="entry name" value="CAP_GLY"/>
    <property type="match status" value="1"/>
</dbReference>
<dbReference type="PANTHER" id="PTHR18916">
    <property type="entry name" value="DYNACTIN 1-RELATED MICROTUBULE-BINDING"/>
    <property type="match status" value="1"/>
</dbReference>
<dbReference type="Gene3D" id="2.30.30.190">
    <property type="entry name" value="CAP Gly-rich-like domain"/>
    <property type="match status" value="1"/>
</dbReference>
<keyword evidence="3" id="KW-0143">Chaperone</keyword>
<dbReference type="VEuPathDB" id="FungiDB:MSYG_3585"/>
<dbReference type="SUPFAM" id="SSF74924">
    <property type="entry name" value="Cap-Gly domain"/>
    <property type="match status" value="1"/>
</dbReference>
<dbReference type="GO" id="GO:0005938">
    <property type="term" value="C:cell cortex"/>
    <property type="evidence" value="ECO:0007669"/>
    <property type="project" value="TreeGrafter"/>
</dbReference>
<reference evidence="7" key="1">
    <citation type="journal article" date="2017" name="Nucleic Acids Res.">
        <title>Proteogenomics produces comprehensive and highly accurate protein-coding gene annotation in a complete genome assembly of Malassezia sympodialis.</title>
        <authorList>
            <person name="Zhu Y."/>
            <person name="Engstroem P.G."/>
            <person name="Tellgren-Roth C."/>
            <person name="Baudo C.D."/>
            <person name="Kennell J.C."/>
            <person name="Sun S."/>
            <person name="Billmyre R.B."/>
            <person name="Schroeder M.S."/>
            <person name="Andersson A."/>
            <person name="Holm T."/>
            <person name="Sigurgeirsson B."/>
            <person name="Wu G."/>
            <person name="Sankaranarayanan S.R."/>
            <person name="Siddharthan R."/>
            <person name="Sanyal K."/>
            <person name="Lundeberg J."/>
            <person name="Nystedt B."/>
            <person name="Boekhout T."/>
            <person name="Dawson T.L. Jr."/>
            <person name="Heitman J."/>
            <person name="Scheynius A."/>
            <person name="Lehtioe J."/>
        </authorList>
    </citation>
    <scope>NUCLEOTIDE SEQUENCE [LARGE SCALE GENOMIC DNA]</scope>
    <source>
        <strain evidence="7">ATCC 42132</strain>
    </source>
</reference>
<dbReference type="EMBL" id="LT671826">
    <property type="protein sequence ID" value="SHO79236.1"/>
    <property type="molecule type" value="Genomic_DNA"/>
</dbReference>
<evidence type="ECO:0000313" key="6">
    <source>
        <dbReference type="EMBL" id="SHO79236.1"/>
    </source>
</evidence>
<gene>
    <name evidence="6" type="ORF">MSYG_3585</name>
</gene>
<evidence type="ECO:0000256" key="2">
    <source>
        <dbReference type="ARBA" id="ARBA00022490"/>
    </source>
</evidence>
<dbReference type="GO" id="GO:0035371">
    <property type="term" value="C:microtubule plus-end"/>
    <property type="evidence" value="ECO:0007669"/>
    <property type="project" value="TreeGrafter"/>
</dbReference>
<evidence type="ECO:0000313" key="7">
    <source>
        <dbReference type="Proteomes" id="UP000186303"/>
    </source>
</evidence>
<dbReference type="Gene3D" id="3.10.20.90">
    <property type="entry name" value="Phosphatidylinositol 3-kinase Catalytic Subunit, Chain A, domain 1"/>
    <property type="match status" value="1"/>
</dbReference>
<dbReference type="InterPro" id="IPR000938">
    <property type="entry name" value="CAP-Gly_domain"/>
</dbReference>
<dbReference type="GO" id="GO:0051010">
    <property type="term" value="F:microtubule plus-end binding"/>
    <property type="evidence" value="ECO:0007669"/>
    <property type="project" value="TreeGrafter"/>
</dbReference>
<dbReference type="GO" id="GO:0005634">
    <property type="term" value="C:nucleus"/>
    <property type="evidence" value="ECO:0007669"/>
    <property type="project" value="TreeGrafter"/>
</dbReference>
<name>A0A1M8A9R9_MALS4</name>
<dbReference type="PANTHER" id="PTHR18916:SF85">
    <property type="entry name" value="TUBULIN-FOLDING COFACTOR B"/>
    <property type="match status" value="1"/>
</dbReference>
<dbReference type="OrthoDB" id="5295208at2759"/>
<evidence type="ECO:0000256" key="4">
    <source>
        <dbReference type="ARBA" id="ARBA00025779"/>
    </source>
</evidence>
<dbReference type="Proteomes" id="UP000186303">
    <property type="component" value="Chromosome 6"/>
</dbReference>
<dbReference type="AlphaFoldDB" id="A0A1M8A9R9"/>
<keyword evidence="2" id="KW-0963">Cytoplasm</keyword>
<keyword evidence="7" id="KW-1185">Reference proteome</keyword>